<dbReference type="AlphaFoldDB" id="A0A0N4XD89"/>
<feature type="region of interest" description="Disordered" evidence="1">
    <location>
        <begin position="83"/>
        <end position="137"/>
    </location>
</feature>
<feature type="signal peptide" evidence="2">
    <location>
        <begin position="1"/>
        <end position="20"/>
    </location>
</feature>
<evidence type="ECO:0000313" key="5">
    <source>
        <dbReference type="WBParaSite" id="NBR_0000047201-mRNA-1"/>
    </source>
</evidence>
<sequence length="137" mass="14887">MAAILLRFGILLAATVASSADNNECARTALVTTEVTDKTKEAITKALRSVQVEIGDTVQLFVTLSDDITYMKIEKSTGETEYYRAAKDETPRRQNSGDSFNEKLQSCADLTTASNNDEPPLSEEASKLKAEFSGNQA</sequence>
<evidence type="ECO:0000313" key="3">
    <source>
        <dbReference type="EMBL" id="VDL63134.1"/>
    </source>
</evidence>
<reference evidence="5" key="1">
    <citation type="submission" date="2017-02" db="UniProtKB">
        <authorList>
            <consortium name="WormBaseParasite"/>
        </authorList>
    </citation>
    <scope>IDENTIFICATION</scope>
</reference>
<proteinExistence type="predicted"/>
<feature type="compositionally biased region" description="Basic and acidic residues" evidence="1">
    <location>
        <begin position="83"/>
        <end position="92"/>
    </location>
</feature>
<evidence type="ECO:0000313" key="4">
    <source>
        <dbReference type="Proteomes" id="UP000271162"/>
    </source>
</evidence>
<keyword evidence="4" id="KW-1185">Reference proteome</keyword>
<dbReference type="WBParaSite" id="NBR_0000047201-mRNA-1">
    <property type="protein sequence ID" value="NBR_0000047201-mRNA-1"/>
    <property type="gene ID" value="NBR_0000047201"/>
</dbReference>
<feature type="compositionally biased region" description="Polar residues" evidence="1">
    <location>
        <begin position="93"/>
        <end position="117"/>
    </location>
</feature>
<evidence type="ECO:0000256" key="1">
    <source>
        <dbReference type="SAM" id="MobiDB-lite"/>
    </source>
</evidence>
<reference evidence="3 4" key="2">
    <citation type="submission" date="2018-11" db="EMBL/GenBank/DDBJ databases">
        <authorList>
            <consortium name="Pathogen Informatics"/>
        </authorList>
    </citation>
    <scope>NUCLEOTIDE SEQUENCE [LARGE SCALE GENOMIC DNA]</scope>
</reference>
<organism evidence="5">
    <name type="scientific">Nippostrongylus brasiliensis</name>
    <name type="common">Rat hookworm</name>
    <dbReference type="NCBI Taxonomy" id="27835"/>
    <lineage>
        <taxon>Eukaryota</taxon>
        <taxon>Metazoa</taxon>
        <taxon>Ecdysozoa</taxon>
        <taxon>Nematoda</taxon>
        <taxon>Chromadorea</taxon>
        <taxon>Rhabditida</taxon>
        <taxon>Rhabditina</taxon>
        <taxon>Rhabditomorpha</taxon>
        <taxon>Strongyloidea</taxon>
        <taxon>Heligmosomidae</taxon>
        <taxon>Nippostrongylus</taxon>
    </lineage>
</organism>
<gene>
    <name evidence="3" type="ORF">NBR_LOCUS473</name>
</gene>
<keyword evidence="2" id="KW-0732">Signal</keyword>
<evidence type="ECO:0000256" key="2">
    <source>
        <dbReference type="SAM" id="SignalP"/>
    </source>
</evidence>
<name>A0A0N4XD89_NIPBR</name>
<protein>
    <submittedName>
        <fullName evidence="5">Signal peptide-containing protein</fullName>
    </submittedName>
</protein>
<dbReference type="EMBL" id="UYSL01000205">
    <property type="protein sequence ID" value="VDL63134.1"/>
    <property type="molecule type" value="Genomic_DNA"/>
</dbReference>
<accession>A0A0N4XD89</accession>
<dbReference type="Proteomes" id="UP000271162">
    <property type="component" value="Unassembled WGS sequence"/>
</dbReference>
<feature type="chain" id="PRO_5043124542" evidence="2">
    <location>
        <begin position="21"/>
        <end position="137"/>
    </location>
</feature>